<feature type="domain" description="VTC" evidence="1">
    <location>
        <begin position="195"/>
        <end position="296"/>
    </location>
</feature>
<dbReference type="GO" id="GO:0006799">
    <property type="term" value="P:polyphosphate biosynthetic process"/>
    <property type="evidence" value="ECO:0007669"/>
    <property type="project" value="UniProtKB-ARBA"/>
</dbReference>
<organism evidence="2 3">
    <name type="scientific">Parablautia muri</name>
    <dbReference type="NCBI Taxonomy" id="2320879"/>
    <lineage>
        <taxon>Bacteria</taxon>
        <taxon>Bacillati</taxon>
        <taxon>Bacillota</taxon>
        <taxon>Clostridia</taxon>
        <taxon>Lachnospirales</taxon>
        <taxon>Lachnospiraceae</taxon>
        <taxon>Parablautia</taxon>
    </lineage>
</organism>
<comment type="caution">
    <text evidence="2">The sequence shown here is derived from an EMBL/GenBank/DDBJ whole genome shotgun (WGS) entry which is preliminary data.</text>
</comment>
<gene>
    <name evidence="2" type="ORF">D5281_11355</name>
</gene>
<dbReference type="Gene3D" id="3.20.100.30">
    <property type="entry name" value="VTC, catalytic tunnel domain"/>
    <property type="match status" value="1"/>
</dbReference>
<name>A0A9X5GSL1_9FIRM</name>
<dbReference type="Pfam" id="PF08757">
    <property type="entry name" value="CotH"/>
    <property type="match status" value="1"/>
</dbReference>
<dbReference type="InterPro" id="IPR042267">
    <property type="entry name" value="VTC_sf"/>
</dbReference>
<dbReference type="AlphaFoldDB" id="A0A9X5GSL1"/>
<dbReference type="Proteomes" id="UP001154420">
    <property type="component" value="Unassembled WGS sequence"/>
</dbReference>
<accession>A0A9X5GSL1</accession>
<dbReference type="InterPro" id="IPR014867">
    <property type="entry name" value="Spore_coat_CotH_CotH2/3/7"/>
</dbReference>
<protein>
    <submittedName>
        <fullName evidence="2">VTC domain-containing protein</fullName>
    </submittedName>
</protein>
<dbReference type="EMBL" id="QZDT01000016">
    <property type="protein sequence ID" value="NBJ93176.1"/>
    <property type="molecule type" value="Genomic_DNA"/>
</dbReference>
<evidence type="ECO:0000313" key="2">
    <source>
        <dbReference type="EMBL" id="NBJ93176.1"/>
    </source>
</evidence>
<sequence>MAGTMEQELSFATMDFIPCAVFLDGEYWGFYYITENYNSDYISDHYRVKEDNVIMYKNDELTEGYEEDTGLFNEAMGFISSHDMSVEENYEQAYSLIDIDSFIDYYAAQIYRARDNDWPGSNYAAWRTRENDGSAYGDCRWRWMMFDVNYGGQFVERAEADTLSSILVRDSVFYSLFLNNEFHAKFAERILYIGKELKFMISDMDMERIRYRLLPFMSWDEHQGERGYIVRSVYFDDIYDSYLAENEAGTDYRKKYRIRFYNGALDFIRLEKKIKYRGMTKKIVQKLSREESDFLLYGEQEKWQETISI</sequence>
<dbReference type="Pfam" id="PF09359">
    <property type="entry name" value="VTC"/>
    <property type="match status" value="1"/>
</dbReference>
<evidence type="ECO:0000313" key="3">
    <source>
        <dbReference type="Proteomes" id="UP001154420"/>
    </source>
</evidence>
<proteinExistence type="predicted"/>
<evidence type="ECO:0000259" key="1">
    <source>
        <dbReference type="Pfam" id="PF09359"/>
    </source>
</evidence>
<dbReference type="InterPro" id="IPR018966">
    <property type="entry name" value="VTC_domain"/>
</dbReference>
<keyword evidence="3" id="KW-1185">Reference proteome</keyword>
<reference evidence="2" key="1">
    <citation type="submission" date="2018-09" db="EMBL/GenBank/DDBJ databases">
        <title>Murine metabolic-syndrome-specific gut microbial biobank.</title>
        <authorList>
            <person name="Liu C."/>
        </authorList>
    </citation>
    <scope>NUCLEOTIDE SEQUENCE</scope>
    <source>
        <strain evidence="2">D42-62</strain>
    </source>
</reference>
<dbReference type="OrthoDB" id="9806464at2"/>